<evidence type="ECO:0000256" key="3">
    <source>
        <dbReference type="ARBA" id="ARBA00022691"/>
    </source>
</evidence>
<accession>A0A5N8W1D5</accession>
<dbReference type="EMBL" id="VJZE01000042">
    <property type="protein sequence ID" value="MPY40094.1"/>
    <property type="molecule type" value="Genomic_DNA"/>
</dbReference>
<dbReference type="InterPro" id="IPR029063">
    <property type="entry name" value="SAM-dependent_MTases_sf"/>
</dbReference>
<dbReference type="GO" id="GO:0032259">
    <property type="term" value="P:methylation"/>
    <property type="evidence" value="ECO:0007669"/>
    <property type="project" value="UniProtKB-KW"/>
</dbReference>
<name>A0A5N8W1D5_9ACTN</name>
<keyword evidence="1 4" id="KW-0489">Methyltransferase</keyword>
<dbReference type="PANTHER" id="PTHR10867:SF17">
    <property type="entry name" value="NICOTINAMIDE N-METHYLTRANSFERASE"/>
    <property type="match status" value="1"/>
</dbReference>
<dbReference type="RefSeq" id="WP_152782253.1">
    <property type="nucleotide sequence ID" value="NZ_BAABEQ010000065.1"/>
</dbReference>
<reference evidence="4 5" key="1">
    <citation type="submission" date="2019-07" db="EMBL/GenBank/DDBJ databases">
        <title>New species of Amycolatopsis and Streptomyces.</title>
        <authorList>
            <person name="Duangmal K."/>
            <person name="Teo W.F.A."/>
            <person name="Lipun K."/>
        </authorList>
    </citation>
    <scope>NUCLEOTIDE SEQUENCE [LARGE SCALE GENOMIC DNA]</scope>
    <source>
        <strain evidence="4 5">TISTR 2346</strain>
    </source>
</reference>
<dbReference type="NCBIfam" id="NF040568">
    <property type="entry name" value="SCO2525_fam"/>
    <property type="match status" value="1"/>
</dbReference>
<dbReference type="OrthoDB" id="3457715at2"/>
<keyword evidence="2 4" id="KW-0808">Transferase</keyword>
<evidence type="ECO:0000313" key="4">
    <source>
        <dbReference type="EMBL" id="MPY40094.1"/>
    </source>
</evidence>
<dbReference type="GO" id="GO:0008168">
    <property type="term" value="F:methyltransferase activity"/>
    <property type="evidence" value="ECO:0007669"/>
    <property type="project" value="UniProtKB-KW"/>
</dbReference>
<dbReference type="Pfam" id="PF01234">
    <property type="entry name" value="NNMT_PNMT_TEMT"/>
    <property type="match status" value="1"/>
</dbReference>
<comment type="caution">
    <text evidence="4">The sequence shown here is derived from an EMBL/GenBank/DDBJ whole genome shotgun (WGS) entry which is preliminary data.</text>
</comment>
<dbReference type="Gene3D" id="3.40.50.150">
    <property type="entry name" value="Vaccinia Virus protein VP39"/>
    <property type="match status" value="1"/>
</dbReference>
<dbReference type="PROSITE" id="PS51681">
    <property type="entry name" value="SAM_MT_NNMT_PNMT_TEMT"/>
    <property type="match status" value="1"/>
</dbReference>
<evidence type="ECO:0000256" key="1">
    <source>
        <dbReference type="ARBA" id="ARBA00022603"/>
    </source>
</evidence>
<dbReference type="InterPro" id="IPR000940">
    <property type="entry name" value="NNMT_TEMT_trans"/>
</dbReference>
<evidence type="ECO:0000313" key="5">
    <source>
        <dbReference type="Proteomes" id="UP000326979"/>
    </source>
</evidence>
<evidence type="ECO:0000256" key="2">
    <source>
        <dbReference type="ARBA" id="ARBA00022679"/>
    </source>
</evidence>
<dbReference type="AlphaFoldDB" id="A0A5N8W1D5"/>
<sequence>MDLRAPEGSTPTLNADAPWAAFDPRAYIDHNYRDLLNADAEILERVRDHFSNHFRENFERPVLGIDVGAGANLYPALSMLPWCREITLFERAPANVAYLRSQRDRFDDHWDSFWELLRQEKAYEEIHTDRRDRFRKAVRVRSGDLFDLTRRNLIGLRPDMGRWQIGTMFFVAESLTGSYTEFRRAVECFMLALAPGAPFAAAFMEGSSGYDVGNQHFPACNVSESQVYDILKLYGKVDIWRLGESSHMVRPGHTGMILVCGHRNADFAPSALSTWLNMPFRRHC</sequence>
<dbReference type="Proteomes" id="UP000326979">
    <property type="component" value="Unassembled WGS sequence"/>
</dbReference>
<protein>
    <submittedName>
        <fullName evidence="4">Methyltransferase</fullName>
    </submittedName>
</protein>
<keyword evidence="3" id="KW-0949">S-adenosyl-L-methionine</keyword>
<dbReference type="SUPFAM" id="SSF53335">
    <property type="entry name" value="S-adenosyl-L-methionine-dependent methyltransferases"/>
    <property type="match status" value="1"/>
</dbReference>
<keyword evidence="5" id="KW-1185">Reference proteome</keyword>
<dbReference type="PANTHER" id="PTHR10867">
    <property type="entry name" value="NNMT/PNMT/TEMT FAMILY MEMBER"/>
    <property type="match status" value="1"/>
</dbReference>
<proteinExistence type="predicted"/>
<gene>
    <name evidence="4" type="ORF">FNH04_09270</name>
</gene>
<organism evidence="4 5">
    <name type="scientific">Streptomyces phyllanthi</name>
    <dbReference type="NCBI Taxonomy" id="1803180"/>
    <lineage>
        <taxon>Bacteria</taxon>
        <taxon>Bacillati</taxon>
        <taxon>Actinomycetota</taxon>
        <taxon>Actinomycetes</taxon>
        <taxon>Kitasatosporales</taxon>
        <taxon>Streptomycetaceae</taxon>
        <taxon>Streptomyces</taxon>
    </lineage>
</organism>